<dbReference type="RefSeq" id="WP_317121277.1">
    <property type="nucleotide sequence ID" value="NZ_JAWJBA010000001.1"/>
</dbReference>
<gene>
    <name evidence="1" type="ORF">RYX56_06705</name>
</gene>
<name>A0ABU3X8A9_9BACI</name>
<dbReference type="Proteomes" id="UP001287282">
    <property type="component" value="Unassembled WGS sequence"/>
</dbReference>
<comment type="caution">
    <text evidence="1">The sequence shown here is derived from an EMBL/GenBank/DDBJ whole genome shotgun (WGS) entry which is preliminary data.</text>
</comment>
<dbReference type="EMBL" id="JAWJBA010000001">
    <property type="protein sequence ID" value="MDV2684058.1"/>
    <property type="molecule type" value="Genomic_DNA"/>
</dbReference>
<sequence length="75" mass="8056">MGATAVGAAGLILGMGVTAFLAGAGIGANELIRGHISYKVYIKRSPDAKKKGRLKTVYYKEKNYRGATKTVYKDF</sequence>
<evidence type="ECO:0000313" key="1">
    <source>
        <dbReference type="EMBL" id="MDV2684058.1"/>
    </source>
</evidence>
<reference evidence="1 2" key="1">
    <citation type="submission" date="2023-10" db="EMBL/GenBank/DDBJ databases">
        <title>Screening of Alkalihalobacillus lindianensis BZ-TG-R113 and Its Alleviation of Salt Stress on Rapeseed Growth.</title>
        <authorList>
            <person name="Zhao B."/>
            <person name="Guo T."/>
        </authorList>
    </citation>
    <scope>NUCLEOTIDE SEQUENCE [LARGE SCALE GENOMIC DNA]</scope>
    <source>
        <strain evidence="1 2">BZ-TG-R113</strain>
    </source>
</reference>
<evidence type="ECO:0000313" key="2">
    <source>
        <dbReference type="Proteomes" id="UP001287282"/>
    </source>
</evidence>
<protein>
    <submittedName>
        <fullName evidence="1">Uncharacterized protein</fullName>
    </submittedName>
</protein>
<proteinExistence type="predicted"/>
<accession>A0ABU3X8A9</accession>
<keyword evidence="2" id="KW-1185">Reference proteome</keyword>
<organism evidence="1 2">
    <name type="scientific">Alkalihalophilus lindianensis</name>
    <dbReference type="NCBI Taxonomy" id="1630542"/>
    <lineage>
        <taxon>Bacteria</taxon>
        <taxon>Bacillati</taxon>
        <taxon>Bacillota</taxon>
        <taxon>Bacilli</taxon>
        <taxon>Bacillales</taxon>
        <taxon>Bacillaceae</taxon>
        <taxon>Alkalihalophilus</taxon>
    </lineage>
</organism>